<protein>
    <submittedName>
        <fullName evidence="1">Putative ovule protein</fullName>
    </submittedName>
</protein>
<proteinExistence type="predicted"/>
<name>A0A0V0HEA6_SOLCH</name>
<sequence length="84" mass="10004">MPLSIKDAYASWICRRVDNTIKSTWRMIPTVIFWSIWKERNCRCFDGISTPISTIKTRCLVSLYNWHLLSPETVWIIFWILLAP</sequence>
<dbReference type="AlphaFoldDB" id="A0A0V0HEA6"/>
<reference evidence="1" key="1">
    <citation type="submission" date="2015-12" db="EMBL/GenBank/DDBJ databases">
        <title>Gene expression during late stages of embryo sac development: a critical building block for successful pollen-pistil interactions.</title>
        <authorList>
            <person name="Liu Y."/>
            <person name="Joly V."/>
            <person name="Sabar M."/>
            <person name="Matton D.P."/>
        </authorList>
    </citation>
    <scope>NUCLEOTIDE SEQUENCE</scope>
</reference>
<organism evidence="1">
    <name type="scientific">Solanum chacoense</name>
    <name type="common">Chaco potato</name>
    <dbReference type="NCBI Taxonomy" id="4108"/>
    <lineage>
        <taxon>Eukaryota</taxon>
        <taxon>Viridiplantae</taxon>
        <taxon>Streptophyta</taxon>
        <taxon>Embryophyta</taxon>
        <taxon>Tracheophyta</taxon>
        <taxon>Spermatophyta</taxon>
        <taxon>Magnoliopsida</taxon>
        <taxon>eudicotyledons</taxon>
        <taxon>Gunneridae</taxon>
        <taxon>Pentapetalae</taxon>
        <taxon>asterids</taxon>
        <taxon>lamiids</taxon>
        <taxon>Solanales</taxon>
        <taxon>Solanaceae</taxon>
        <taxon>Solanoideae</taxon>
        <taxon>Solaneae</taxon>
        <taxon>Solanum</taxon>
    </lineage>
</organism>
<evidence type="ECO:0000313" key="1">
    <source>
        <dbReference type="EMBL" id="JAP18785.1"/>
    </source>
</evidence>
<dbReference type="EMBL" id="GEDG01020863">
    <property type="protein sequence ID" value="JAP18785.1"/>
    <property type="molecule type" value="Transcribed_RNA"/>
</dbReference>
<accession>A0A0V0HEA6</accession>